<dbReference type="GO" id="GO:1990112">
    <property type="term" value="C:RQC complex"/>
    <property type="evidence" value="ECO:0007669"/>
    <property type="project" value="TreeGrafter"/>
</dbReference>
<dbReference type="FunFam" id="2.30.310.10:FF:000004">
    <property type="entry name" value="Fibronectin-binding protein A"/>
    <property type="match status" value="1"/>
</dbReference>
<evidence type="ECO:0000256" key="4">
    <source>
        <dbReference type="ARBA" id="ARBA00022917"/>
    </source>
</evidence>
<keyword evidence="2 5" id="KW-0699">rRNA-binding</keyword>
<organism evidence="7 8">
    <name type="scientific">Paenactinomyces guangxiensis</name>
    <dbReference type="NCBI Taxonomy" id="1490290"/>
    <lineage>
        <taxon>Bacteria</taxon>
        <taxon>Bacillati</taxon>
        <taxon>Bacillota</taxon>
        <taxon>Bacilli</taxon>
        <taxon>Bacillales</taxon>
        <taxon>Thermoactinomycetaceae</taxon>
        <taxon>Paenactinomyces</taxon>
    </lineage>
</organism>
<proteinExistence type="inferred from homology"/>
<evidence type="ECO:0000256" key="2">
    <source>
        <dbReference type="ARBA" id="ARBA00022730"/>
    </source>
</evidence>
<dbReference type="GO" id="GO:0072344">
    <property type="term" value="P:rescue of stalled ribosome"/>
    <property type="evidence" value="ECO:0007669"/>
    <property type="project" value="UniProtKB-UniRule"/>
</dbReference>
<feature type="domain" description="NFACT RNA-binding" evidence="6">
    <location>
        <begin position="454"/>
        <end position="538"/>
    </location>
</feature>
<protein>
    <recommendedName>
        <fullName evidence="5">Rqc2 homolog RqcH</fullName>
        <shortName evidence="5">RqcH</shortName>
    </recommendedName>
</protein>
<dbReference type="PANTHER" id="PTHR15239">
    <property type="entry name" value="NUCLEAR EXPORT MEDIATOR FACTOR NEMF"/>
    <property type="match status" value="1"/>
</dbReference>
<dbReference type="Gene3D" id="2.30.310.10">
    <property type="entry name" value="ibrinogen binding protein from staphylococcus aureus domain"/>
    <property type="match status" value="1"/>
</dbReference>
<dbReference type="Pfam" id="PF05670">
    <property type="entry name" value="NFACT-R_1"/>
    <property type="match status" value="1"/>
</dbReference>
<dbReference type="Gene3D" id="3.40.970.40">
    <property type="entry name" value="fibrinogen binding protein from staphylococcus aureus domain like"/>
    <property type="match status" value="1"/>
</dbReference>
<reference evidence="7 8" key="1">
    <citation type="submission" date="2020-07" db="EMBL/GenBank/DDBJ databases">
        <authorList>
            <person name="Feng H."/>
        </authorList>
    </citation>
    <scope>NUCLEOTIDE SEQUENCE [LARGE SCALE GENOMIC DNA]</scope>
    <source>
        <strain evidence="8">s-10</strain>
    </source>
</reference>
<evidence type="ECO:0000256" key="5">
    <source>
        <dbReference type="HAMAP-Rule" id="MF_00844"/>
    </source>
</evidence>
<dbReference type="GO" id="GO:0019843">
    <property type="term" value="F:rRNA binding"/>
    <property type="evidence" value="ECO:0007669"/>
    <property type="project" value="UniProtKB-UniRule"/>
</dbReference>
<evidence type="ECO:0000313" key="8">
    <source>
        <dbReference type="Proteomes" id="UP000535491"/>
    </source>
</evidence>
<dbReference type="GO" id="GO:0043023">
    <property type="term" value="F:ribosomal large subunit binding"/>
    <property type="evidence" value="ECO:0007669"/>
    <property type="project" value="UniProtKB-UniRule"/>
</dbReference>
<dbReference type="RefSeq" id="WP_181751459.1">
    <property type="nucleotide sequence ID" value="NZ_JACEIQ010000006.1"/>
</dbReference>
<evidence type="ECO:0000256" key="3">
    <source>
        <dbReference type="ARBA" id="ARBA00022884"/>
    </source>
</evidence>
<dbReference type="AlphaFoldDB" id="A0A7W1WQL2"/>
<dbReference type="PANTHER" id="PTHR15239:SF6">
    <property type="entry name" value="RIBOSOME QUALITY CONTROL COMPLEX SUBUNIT NEMF"/>
    <property type="match status" value="1"/>
</dbReference>
<dbReference type="HAMAP" id="MF_00844_B">
    <property type="entry name" value="RqcH_B"/>
    <property type="match status" value="1"/>
</dbReference>
<accession>A0A7W1WQL2</accession>
<dbReference type="GO" id="GO:0000049">
    <property type="term" value="F:tRNA binding"/>
    <property type="evidence" value="ECO:0007669"/>
    <property type="project" value="UniProtKB-UniRule"/>
</dbReference>
<gene>
    <name evidence="5" type="primary">rqcH</name>
    <name evidence="7" type="ORF">H1191_07830</name>
</gene>
<keyword evidence="8" id="KW-1185">Reference proteome</keyword>
<name>A0A7W1WQL2_9BACL</name>
<comment type="subunit">
    <text evidence="5">Associates with stalled 50S ribosomal subunits. Binds to RqcP.</text>
</comment>
<dbReference type="InterPro" id="IPR043682">
    <property type="entry name" value="RqcH_bacterial"/>
</dbReference>
<evidence type="ECO:0000313" key="7">
    <source>
        <dbReference type="EMBL" id="MBA4494212.1"/>
    </source>
</evidence>
<keyword evidence="5" id="KW-0175">Coiled coil</keyword>
<sequence length="574" mass="66218">MSFDGIVTRAIVRELDQTCTGGRITKIYQPSDLELILHIRFRGQNHKLLLSAHPAYPRVQLTDTPADNPKEPPMFCMLLRKHGEGAIIQSIQQVGLERIIHLDFLTRNDLGDEVPRRLVIEIMGRHSNIILVNPETGAIFDGIRRVTHAISQYRQVLPGITYMAPPKQNKLNPMEVDPKTFIAGFDYNSGRLDKQIMNRFTGIGPLVAREIVHQAGLGSRERLWESFHDVITKVRLHQYQPSIIRSKGKSVFSVWPLTHLKGEIRTFASMSDCLETFFRGKAERDRVRQQTHDLIRKLKNEIEKNRKKIDILSKELAESERAEEYRIRGELLTAYLHQIRRGDQEVQVTNYYDPESPQLTIRLDPTLTPSENAQRYFKKYNKMKAAKKWNIEQIQRAGEENQYLESVLVQLENSSLREVEQIREELEEEGWLKARPQKHRRKKKGIPSPTTVYSSDGTIILVGRNNKQNDYLTHQLASPTDTWLHTKDIPGSHVVIRTRNVSETTLKEAAMLSAYFSKARDSSQVPVDFTLIKHVKKPSGARPGFVIYENQQTLFVTPDEEVIQELLNRKNLEE</sequence>
<dbReference type="InterPro" id="IPR051608">
    <property type="entry name" value="RQC_Subunit_NEMF"/>
</dbReference>
<feature type="coiled-coil region" evidence="5">
    <location>
        <begin position="288"/>
        <end position="322"/>
    </location>
</feature>
<dbReference type="InterPro" id="IPR008532">
    <property type="entry name" value="NFACT_RNA-bd"/>
</dbReference>
<dbReference type="Pfam" id="PF05833">
    <property type="entry name" value="NFACT_N"/>
    <property type="match status" value="1"/>
</dbReference>
<comment type="similarity">
    <text evidence="5">Belongs to the NEMF family.</text>
</comment>
<comment type="caution">
    <text evidence="7">The sequence shown here is derived from an EMBL/GenBank/DDBJ whole genome shotgun (WGS) entry which is preliminary data.</text>
</comment>
<dbReference type="Gene3D" id="1.10.8.50">
    <property type="match status" value="1"/>
</dbReference>
<feature type="coiled-coil region" evidence="5">
    <location>
        <begin position="394"/>
        <end position="429"/>
    </location>
</feature>
<keyword evidence="1 5" id="KW-0820">tRNA-binding</keyword>
<evidence type="ECO:0000259" key="6">
    <source>
        <dbReference type="Pfam" id="PF05670"/>
    </source>
</evidence>
<dbReference type="Proteomes" id="UP000535491">
    <property type="component" value="Unassembled WGS sequence"/>
</dbReference>
<dbReference type="EMBL" id="JACEIQ010000006">
    <property type="protein sequence ID" value="MBA4494212.1"/>
    <property type="molecule type" value="Genomic_DNA"/>
</dbReference>
<keyword evidence="4 5" id="KW-0648">Protein biosynthesis</keyword>
<comment type="function">
    <text evidence="5">Key component of the ribosome quality control system (RQC), a ribosome-associated complex that mediates the extraction of incompletely synthesized nascent chains from stalled ribosomes and their subsequent degradation. RqcH recruits Ala-charged tRNA, and with RqcP directs the elongation of stalled nascent chains on 50S ribosomal subunits, leading to non-templated C-terminal alanine extensions (Ala tail). The Ala tail promotes nascent chain degradation. May add between 1 and at least 8 Ala residues. Binds to stalled 50S ribosomal subunits.</text>
</comment>
<evidence type="ECO:0000256" key="1">
    <source>
        <dbReference type="ARBA" id="ARBA00022555"/>
    </source>
</evidence>
<keyword evidence="3 5" id="KW-0694">RNA-binding</keyword>